<feature type="domain" description="Radical SAM core" evidence="5">
    <location>
        <begin position="41"/>
        <end position="278"/>
    </location>
</feature>
<evidence type="ECO:0000259" key="5">
    <source>
        <dbReference type="PROSITE" id="PS51918"/>
    </source>
</evidence>
<dbReference type="Pfam" id="PF12836">
    <property type="entry name" value="HHH_3"/>
    <property type="match status" value="1"/>
</dbReference>
<keyword evidence="2" id="KW-0479">Metal-binding</keyword>
<keyword evidence="1" id="KW-0949">S-adenosyl-L-methionine</keyword>
<dbReference type="SUPFAM" id="SSF47781">
    <property type="entry name" value="RuvA domain 2-like"/>
    <property type="match status" value="1"/>
</dbReference>
<evidence type="ECO:0000256" key="2">
    <source>
        <dbReference type="ARBA" id="ARBA00022723"/>
    </source>
</evidence>
<proteinExistence type="predicted"/>
<dbReference type="Gene3D" id="1.10.150.320">
    <property type="entry name" value="Photosystem II 12 kDa extrinsic protein"/>
    <property type="match status" value="1"/>
</dbReference>
<evidence type="ECO:0000313" key="7">
    <source>
        <dbReference type="Proteomes" id="UP000277457"/>
    </source>
</evidence>
<accession>A0A662D391</accession>
<dbReference type="GO" id="GO:0046872">
    <property type="term" value="F:metal ion binding"/>
    <property type="evidence" value="ECO:0007669"/>
    <property type="project" value="UniProtKB-KW"/>
</dbReference>
<dbReference type="PROSITE" id="PS51918">
    <property type="entry name" value="RADICAL_SAM"/>
    <property type="match status" value="1"/>
</dbReference>
<dbReference type="InterPro" id="IPR013785">
    <property type="entry name" value="Aldolase_TIM"/>
</dbReference>
<keyword evidence="4" id="KW-0411">Iron-sulfur</keyword>
<dbReference type="GO" id="GO:0003824">
    <property type="term" value="F:catalytic activity"/>
    <property type="evidence" value="ECO:0007669"/>
    <property type="project" value="InterPro"/>
</dbReference>
<evidence type="ECO:0000256" key="3">
    <source>
        <dbReference type="ARBA" id="ARBA00023004"/>
    </source>
</evidence>
<reference evidence="6 7" key="1">
    <citation type="submission" date="2018-06" db="EMBL/GenBank/DDBJ databases">
        <title>Extensive metabolic versatility and redundancy in microbially diverse, dynamic hydrothermal sediments.</title>
        <authorList>
            <person name="Dombrowski N."/>
            <person name="Teske A."/>
            <person name="Baker B.J."/>
        </authorList>
    </citation>
    <scope>NUCLEOTIDE SEQUENCE [LARGE SCALE GENOMIC DNA]</scope>
    <source>
        <strain evidence="6">B7_G13</strain>
    </source>
</reference>
<dbReference type="InterPro" id="IPR051675">
    <property type="entry name" value="Endo/Exo/Phosphatase_dom_1"/>
</dbReference>
<dbReference type="CDD" id="cd01335">
    <property type="entry name" value="Radical_SAM"/>
    <property type="match status" value="1"/>
</dbReference>
<evidence type="ECO:0000313" key="6">
    <source>
        <dbReference type="EMBL" id="RLE06780.1"/>
    </source>
</evidence>
<sequence>MDSFEKLKVLGEVARFDVCGFPSIFIKKSKKFQRFRFIYPAIGRKGSCVRLFKVLQTNICEGNCFYCANRKDRNFQRISFSPEELARLFIQYWKRGLVDGLFLSSAIYESPDRSEEKMLKTLQLLRYKYGYRGYVHYKILPGTSESLIEAAAHLADRLSINLEAPNAKYLSQLSPTKDFSSGVLSGLKKIAQLHRKKPLRAGITTQLVVGAAKETDREILNLSNKLYQDYNLWRVYYSAFMPIMDTPLEEMPPCPLLREFRLYQADFLLRKYGFVPEELPFDQRGNLPQNCDPKLGWALRNPDKFPIEVNKADFWELIRVPGIGRISAERIISARRRDKFVNLEQLRRTGAVVDHARNFVTLGGRFYPASGKKRGDDINRQLFLWEEL</sequence>
<evidence type="ECO:0000256" key="4">
    <source>
        <dbReference type="ARBA" id="ARBA00023014"/>
    </source>
</evidence>
<keyword evidence="3" id="KW-0408">Iron</keyword>
<evidence type="ECO:0000256" key="1">
    <source>
        <dbReference type="ARBA" id="ARBA00022691"/>
    </source>
</evidence>
<dbReference type="InterPro" id="IPR010994">
    <property type="entry name" value="RuvA_2-like"/>
</dbReference>
<organism evidence="6 7">
    <name type="scientific">Aerophobetes bacterium</name>
    <dbReference type="NCBI Taxonomy" id="2030807"/>
    <lineage>
        <taxon>Bacteria</taxon>
        <taxon>Candidatus Aerophobota</taxon>
    </lineage>
</organism>
<dbReference type="InterPro" id="IPR023874">
    <property type="entry name" value="DNA_rSAM_put"/>
</dbReference>
<dbReference type="EMBL" id="QMPY01000150">
    <property type="protein sequence ID" value="RLE06780.1"/>
    <property type="molecule type" value="Genomic_DNA"/>
</dbReference>
<dbReference type="SFLD" id="SFLDS00029">
    <property type="entry name" value="Radical_SAM"/>
    <property type="match status" value="1"/>
</dbReference>
<dbReference type="SUPFAM" id="SSF102114">
    <property type="entry name" value="Radical SAM enzymes"/>
    <property type="match status" value="1"/>
</dbReference>
<dbReference type="PANTHER" id="PTHR21180">
    <property type="entry name" value="ENDONUCLEASE/EXONUCLEASE/PHOSPHATASE FAMILY DOMAIN-CONTAINING PROTEIN 1"/>
    <property type="match status" value="1"/>
</dbReference>
<dbReference type="NCBIfam" id="TIGR03916">
    <property type="entry name" value="rSAM_link_UDG"/>
    <property type="match status" value="1"/>
</dbReference>
<dbReference type="Gene3D" id="3.20.20.70">
    <property type="entry name" value="Aldolase class I"/>
    <property type="match status" value="1"/>
</dbReference>
<comment type="caution">
    <text evidence="6">The sequence shown here is derived from an EMBL/GenBank/DDBJ whole genome shotgun (WGS) entry which is preliminary data.</text>
</comment>
<dbReference type="SMART" id="SM00729">
    <property type="entry name" value="Elp3"/>
    <property type="match status" value="1"/>
</dbReference>
<dbReference type="Pfam" id="PF04055">
    <property type="entry name" value="Radical_SAM"/>
    <property type="match status" value="1"/>
</dbReference>
<dbReference type="Proteomes" id="UP000277457">
    <property type="component" value="Unassembled WGS sequence"/>
</dbReference>
<dbReference type="SFLD" id="SFLDG01102">
    <property type="entry name" value="Uncharacterised_Radical_SAM_Su"/>
    <property type="match status" value="1"/>
</dbReference>
<dbReference type="GO" id="GO:0051536">
    <property type="term" value="F:iron-sulfur cluster binding"/>
    <property type="evidence" value="ECO:0007669"/>
    <property type="project" value="UniProtKB-KW"/>
</dbReference>
<protein>
    <submittedName>
        <fullName evidence="6">Putative DNA modification/repair radical SAM protein</fullName>
    </submittedName>
</protein>
<dbReference type="InterPro" id="IPR058240">
    <property type="entry name" value="rSAM_sf"/>
</dbReference>
<dbReference type="AlphaFoldDB" id="A0A662D391"/>
<gene>
    <name evidence="6" type="ORF">DRZ78_04115</name>
</gene>
<dbReference type="InterPro" id="IPR006638">
    <property type="entry name" value="Elp3/MiaA/NifB-like_rSAM"/>
</dbReference>
<name>A0A662D391_UNCAE</name>
<dbReference type="InterPro" id="IPR007197">
    <property type="entry name" value="rSAM"/>
</dbReference>
<dbReference type="PANTHER" id="PTHR21180:SF9">
    <property type="entry name" value="TYPE II SECRETION SYSTEM PROTEIN K"/>
    <property type="match status" value="1"/>
</dbReference>